<dbReference type="InterPro" id="IPR051012">
    <property type="entry name" value="CellSynth/LPSAsmb/PSIAsmb"/>
</dbReference>
<keyword evidence="2" id="KW-0802">TPR repeat</keyword>
<dbReference type="InterPro" id="IPR019734">
    <property type="entry name" value="TPR_rpt"/>
</dbReference>
<dbReference type="InterPro" id="IPR011990">
    <property type="entry name" value="TPR-like_helical_dom_sf"/>
</dbReference>
<dbReference type="PANTHER" id="PTHR45586:SF1">
    <property type="entry name" value="LIPOPOLYSACCHARIDE ASSEMBLY PROTEIN B"/>
    <property type="match status" value="1"/>
</dbReference>
<dbReference type="Gene3D" id="1.25.40.10">
    <property type="entry name" value="Tetratricopeptide repeat domain"/>
    <property type="match status" value="3"/>
</dbReference>
<dbReference type="PANTHER" id="PTHR45586">
    <property type="entry name" value="TPR REPEAT-CONTAINING PROTEIN PA4667"/>
    <property type="match status" value="1"/>
</dbReference>
<protein>
    <recommendedName>
        <fullName evidence="4">Tetratricopeptide repeat protein</fullName>
    </recommendedName>
</protein>
<accession>A0A7C0Y8T0</accession>
<reference evidence="3" key="1">
    <citation type="journal article" date="2020" name="mSystems">
        <title>Genome- and Community-Level Interaction Insights into Carbon Utilization and Element Cycling Functions of Hydrothermarchaeota in Hydrothermal Sediment.</title>
        <authorList>
            <person name="Zhou Z."/>
            <person name="Liu Y."/>
            <person name="Xu W."/>
            <person name="Pan J."/>
            <person name="Luo Z.H."/>
            <person name="Li M."/>
        </authorList>
    </citation>
    <scope>NUCLEOTIDE SEQUENCE [LARGE SCALE GENOMIC DNA]</scope>
    <source>
        <strain evidence="3">HyVt-115</strain>
    </source>
</reference>
<evidence type="ECO:0000256" key="1">
    <source>
        <dbReference type="ARBA" id="ARBA00022737"/>
    </source>
</evidence>
<dbReference type="Pfam" id="PF13181">
    <property type="entry name" value="TPR_8"/>
    <property type="match status" value="2"/>
</dbReference>
<evidence type="ECO:0008006" key="4">
    <source>
        <dbReference type="Google" id="ProtNLM"/>
    </source>
</evidence>
<dbReference type="Proteomes" id="UP000885690">
    <property type="component" value="Unassembled WGS sequence"/>
</dbReference>
<gene>
    <name evidence="3" type="ORF">ENF32_01840</name>
</gene>
<feature type="non-terminal residue" evidence="3">
    <location>
        <position position="1"/>
    </location>
</feature>
<organism evidence="3">
    <name type="scientific">Thermosulfidibacter takaii</name>
    <dbReference type="NCBI Taxonomy" id="412593"/>
    <lineage>
        <taxon>Bacteria</taxon>
        <taxon>Pseudomonadati</taxon>
        <taxon>Thermosulfidibacterota</taxon>
        <taxon>Thermosulfidibacteria</taxon>
        <taxon>Thermosulfidibacterales</taxon>
        <taxon>Thermosulfidibacteraceae</taxon>
    </lineage>
</organism>
<dbReference type="EMBL" id="DQWS01000071">
    <property type="protein sequence ID" value="HDD52796.1"/>
    <property type="molecule type" value="Genomic_DNA"/>
</dbReference>
<evidence type="ECO:0000256" key="2">
    <source>
        <dbReference type="ARBA" id="ARBA00022803"/>
    </source>
</evidence>
<name>A0A7C0Y8T0_9BACT</name>
<dbReference type="AlphaFoldDB" id="A0A7C0Y8T0"/>
<comment type="caution">
    <text evidence="3">The sequence shown here is derived from an EMBL/GenBank/DDBJ whole genome shotgun (WGS) entry which is preliminary data.</text>
</comment>
<dbReference type="Pfam" id="PF13174">
    <property type="entry name" value="TPR_6"/>
    <property type="match status" value="1"/>
</dbReference>
<sequence length="535" mass="60468">SSPGDHEISRWAFFYLGEIDRKEGRLQDAIEHYLRGLWGYEKGDLATALRVALADTYYELGDKADSWLYFKEALDKGGDEAREYLFSKPRCVMELASLYYSKKLFGDSYGLYRELTLRYPLGSFVPGAFLGMGDSLLGLGRTEDALFVYARVVSNCPRSREAWLARLRIADVGVEKRGLEVPVKGELSHYYHPLDAYRYIAKSAPYSDIATLASLKLAEGLLRKGGYGEAAIVLKMALITGDPFYATAASTLLKEVVMRWVGRLREMGEFVKVVGVFEEYRPYMSKLQKKDCQWVGEVAKIYERVHLDAGAEEIYDVLVRRIGCWDALVPFVKVLVREGKYAKAEEVVKGALKGLKKGKSRDAVVRMLANIKAVKGECKEALDLYKTIKKSCLSLRDEFYMAGCMHKLGKKREACSIWSRLSNVPGDTYRKNEKDVIIESILRSAKCYTDSKKYNEAIKVLDKGAKLAKDPLDVKAINLVMAGIYGRIGDIDKARLYYEKVLSFKDNSTWREMAKASYEADKLVSKVKEIEGVKK</sequence>
<keyword evidence="1" id="KW-0677">Repeat</keyword>
<dbReference type="SMART" id="SM00028">
    <property type="entry name" value="TPR"/>
    <property type="match status" value="4"/>
</dbReference>
<dbReference type="SUPFAM" id="SSF48452">
    <property type="entry name" value="TPR-like"/>
    <property type="match status" value="2"/>
</dbReference>
<proteinExistence type="predicted"/>
<evidence type="ECO:0000313" key="3">
    <source>
        <dbReference type="EMBL" id="HDD52796.1"/>
    </source>
</evidence>